<gene>
    <name evidence="2" type="ORF">LAZ67_15000077</name>
</gene>
<dbReference type="PANTHER" id="PTHR13490">
    <property type="entry name" value="MITOCHONDRIAL 28S RIBOSOMAL PROTEIN S28"/>
    <property type="match status" value="1"/>
</dbReference>
<dbReference type="InterPro" id="IPR019349">
    <property type="entry name" value="Ribosomal_mS35_mit"/>
</dbReference>
<dbReference type="EMBL" id="CP092877">
    <property type="protein sequence ID" value="UYV77195.1"/>
    <property type="molecule type" value="Genomic_DNA"/>
</dbReference>
<accession>A0ABY6LBU4</accession>
<sequence length="433" mass="49101">MARQEAPKTYKKAEVTRLVAKYRRVYIRGNNPVPNVQRVWVCRLGSPGKSLCPQNRTGPQYGPPPAPSTQPQCPCPLYMGYVKKDAPPYKYANAELMKIPNFLHLTPQAVERHCEALRKEFIKDLKGNELGISPPLSIIRMNTWAVATEFCTPWPDGLETEEKCQKHFPVEVTTTDYCHASTTIRDQRARNVTVEFPISSLPLDYHANQKMIRLAGEDRYNPNTNTIKIVGDRCPLKKQNYDYIMYCLTALFFESWRVEPWEIYQTREDLLEYLWEDSSSMHRIVEVVKARRAATEKPAPDSYLARLSPETTPEEVLKLPEVQQYGKTFSTMVKEPFNYDAIEKYKETVLSLYELNQKPEPIEPQSPSCHSSSHCHLRRAAAATTLLVSLSCPPTSGKAERYCQGKGVSTPAVELGKSLGGVREKPQGRATGA</sequence>
<feature type="domain" description="Small ribosomal subunit protein mS35 mitochondrial conserved" evidence="1">
    <location>
        <begin position="185"/>
        <end position="255"/>
    </location>
</feature>
<dbReference type="PANTHER" id="PTHR13490:SF0">
    <property type="entry name" value="SMALL RIBOSOMAL SUBUNIT PROTEIN MS35"/>
    <property type="match status" value="1"/>
</dbReference>
<dbReference type="InterPro" id="IPR039848">
    <property type="entry name" value="Ribosomal_mS35_mt"/>
</dbReference>
<proteinExistence type="predicted"/>
<evidence type="ECO:0000313" key="3">
    <source>
        <dbReference type="Proteomes" id="UP001235939"/>
    </source>
</evidence>
<keyword evidence="3" id="KW-1185">Reference proteome</keyword>
<organism evidence="2 3">
    <name type="scientific">Cordylochernes scorpioides</name>
    <dbReference type="NCBI Taxonomy" id="51811"/>
    <lineage>
        <taxon>Eukaryota</taxon>
        <taxon>Metazoa</taxon>
        <taxon>Ecdysozoa</taxon>
        <taxon>Arthropoda</taxon>
        <taxon>Chelicerata</taxon>
        <taxon>Arachnida</taxon>
        <taxon>Pseudoscorpiones</taxon>
        <taxon>Cheliferoidea</taxon>
        <taxon>Chernetidae</taxon>
        <taxon>Cordylochernes</taxon>
    </lineage>
</organism>
<dbReference type="Proteomes" id="UP001235939">
    <property type="component" value="Chromosome 15"/>
</dbReference>
<reference evidence="2 3" key="1">
    <citation type="submission" date="2022-01" db="EMBL/GenBank/DDBJ databases">
        <title>A chromosomal length assembly of Cordylochernes scorpioides.</title>
        <authorList>
            <person name="Zeh D."/>
            <person name="Zeh J."/>
        </authorList>
    </citation>
    <scope>NUCLEOTIDE SEQUENCE [LARGE SCALE GENOMIC DNA]</scope>
    <source>
        <strain evidence="2">IN4F17</strain>
        <tissue evidence="2">Whole Body</tissue>
    </source>
</reference>
<evidence type="ECO:0000259" key="1">
    <source>
        <dbReference type="Pfam" id="PF10213"/>
    </source>
</evidence>
<name>A0ABY6LBU4_9ARAC</name>
<evidence type="ECO:0000313" key="2">
    <source>
        <dbReference type="EMBL" id="UYV77195.1"/>
    </source>
</evidence>
<protein>
    <submittedName>
        <fullName evidence="2">MRPS35</fullName>
    </submittedName>
</protein>
<dbReference type="Pfam" id="PF10213">
    <property type="entry name" value="MRP-S28"/>
    <property type="match status" value="1"/>
</dbReference>
<feature type="non-terminal residue" evidence="2">
    <location>
        <position position="1"/>
    </location>
</feature>